<dbReference type="EMBL" id="SPMZ01000040">
    <property type="protein sequence ID" value="NMQ20228.1"/>
    <property type="molecule type" value="Genomic_DNA"/>
</dbReference>
<comment type="caution">
    <text evidence="1">The sequence shown here is derived from an EMBL/GenBank/DDBJ whole genome shotgun (WGS) entry which is preliminary data.</text>
</comment>
<evidence type="ECO:0000313" key="2">
    <source>
        <dbReference type="Proteomes" id="UP000760480"/>
    </source>
</evidence>
<dbReference type="Proteomes" id="UP000760480">
    <property type="component" value="Unassembled WGS sequence"/>
</dbReference>
<name>A0ABX1TLH5_9GAMM</name>
<proteinExistence type="predicted"/>
<dbReference type="SUPFAM" id="SSF55486">
    <property type="entry name" value="Metalloproteases ('zincins'), catalytic domain"/>
    <property type="match status" value="1"/>
</dbReference>
<accession>A0ABX1TLH5</accession>
<keyword evidence="2" id="KW-1185">Reference proteome</keyword>
<evidence type="ECO:0000313" key="1">
    <source>
        <dbReference type="EMBL" id="NMQ20228.1"/>
    </source>
</evidence>
<protein>
    <recommendedName>
        <fullName evidence="3">Peptidase M10 metallopeptidase domain-containing protein</fullName>
    </recommendedName>
</protein>
<sequence>MDRTVPFFNSELLTSGSGTGGNAKLTIYLRLYLVRRDRIEEINPRPKQDDGRDLEVVPWGTPTGIGKAYNFAEFKQKVKEHAEGFWNNTNFWLVPPPDYRGLDYPVGNPKMRPNIECKFKIVWADGRDDAHAIIDCFCPIRPHRYRPYVSHPAEGALGGHWTCYDLVAFPGDFVIPGGKECTVNVGDPLGNMTTKTIRCDKELAHEAVCHEVGHLLGLDHVGQFLKTPACMEELKKNSVTGNGAAACYRGPTYPDTENIMGAGDKLALWNIMPWASRVTSHTGIGLQGWRASLAKTLPPKTLR</sequence>
<organism evidence="1 2">
    <name type="scientific">Candidatus Competibacter phosphatis</name>
    <dbReference type="NCBI Taxonomy" id="221280"/>
    <lineage>
        <taxon>Bacteria</taxon>
        <taxon>Pseudomonadati</taxon>
        <taxon>Pseudomonadota</taxon>
        <taxon>Gammaproteobacteria</taxon>
        <taxon>Candidatus Competibacteraceae</taxon>
        <taxon>Candidatus Competibacter</taxon>
    </lineage>
</organism>
<evidence type="ECO:0008006" key="3">
    <source>
        <dbReference type="Google" id="ProtNLM"/>
    </source>
</evidence>
<gene>
    <name evidence="1" type="ORF">E4P82_14075</name>
</gene>
<reference evidence="1 2" key="1">
    <citation type="submission" date="2019-03" db="EMBL/GenBank/DDBJ databases">
        <title>Metabolic reconstructions from genomes of highly enriched 'Candidatus Accumulibacter' and 'Candidatus Competibacter' bioreactor populations.</title>
        <authorList>
            <person name="Annavajhala M.K."/>
            <person name="Welles L."/>
            <person name="Abbas B."/>
            <person name="Sorokin D."/>
            <person name="Park H."/>
            <person name="Van Loosdrecht M."/>
            <person name="Chandran K."/>
        </authorList>
    </citation>
    <scope>NUCLEOTIDE SEQUENCE [LARGE SCALE GENOMIC DNA]</scope>
    <source>
        <strain evidence="1 2">SBR_G</strain>
    </source>
</reference>